<accession>A0A518D1B8</accession>
<gene>
    <name evidence="2" type="ORF">Pla163_24040</name>
</gene>
<evidence type="ECO:0000313" key="3">
    <source>
        <dbReference type="Proteomes" id="UP000319342"/>
    </source>
</evidence>
<protein>
    <submittedName>
        <fullName evidence="2">Uncharacterized protein</fullName>
    </submittedName>
</protein>
<name>A0A518D1B8_9BACT</name>
<evidence type="ECO:0000313" key="2">
    <source>
        <dbReference type="EMBL" id="QDU85276.1"/>
    </source>
</evidence>
<reference evidence="2 3" key="1">
    <citation type="submission" date="2019-02" db="EMBL/GenBank/DDBJ databases">
        <title>Deep-cultivation of Planctomycetes and their phenomic and genomic characterization uncovers novel biology.</title>
        <authorList>
            <person name="Wiegand S."/>
            <person name="Jogler M."/>
            <person name="Boedeker C."/>
            <person name="Pinto D."/>
            <person name="Vollmers J."/>
            <person name="Rivas-Marin E."/>
            <person name="Kohn T."/>
            <person name="Peeters S.H."/>
            <person name="Heuer A."/>
            <person name="Rast P."/>
            <person name="Oberbeckmann S."/>
            <person name="Bunk B."/>
            <person name="Jeske O."/>
            <person name="Meyerdierks A."/>
            <person name="Storesund J.E."/>
            <person name="Kallscheuer N."/>
            <person name="Luecker S."/>
            <person name="Lage O.M."/>
            <person name="Pohl T."/>
            <person name="Merkel B.J."/>
            <person name="Hornburger P."/>
            <person name="Mueller R.-W."/>
            <person name="Bruemmer F."/>
            <person name="Labrenz M."/>
            <person name="Spormann A.M."/>
            <person name="Op den Camp H."/>
            <person name="Overmann J."/>
            <person name="Amann R."/>
            <person name="Jetten M.S.M."/>
            <person name="Mascher T."/>
            <person name="Medema M.H."/>
            <person name="Devos D.P."/>
            <person name="Kaster A.-K."/>
            <person name="Ovreas L."/>
            <person name="Rohde M."/>
            <person name="Galperin M.Y."/>
            <person name="Jogler C."/>
        </authorList>
    </citation>
    <scope>NUCLEOTIDE SEQUENCE [LARGE SCALE GENOMIC DNA]</scope>
    <source>
        <strain evidence="2 3">Pla163</strain>
    </source>
</reference>
<dbReference type="Proteomes" id="UP000319342">
    <property type="component" value="Chromosome"/>
</dbReference>
<dbReference type="RefSeq" id="WP_145188327.1">
    <property type="nucleotide sequence ID" value="NZ_CP036290.1"/>
</dbReference>
<keyword evidence="3" id="KW-1185">Reference proteome</keyword>
<sequence>MQELTRSFVMLSHDERELVWGEDTPAKRVFEHIEAQIDVEWMSESRQGMYAFTAGGELLGHEVLRARYDDAMTRVEPVTALLEAARAGYDALDAERRTTLHPTAAEAVADSSDERVNRLTRSSRAPCRT</sequence>
<dbReference type="AlphaFoldDB" id="A0A518D1B8"/>
<organism evidence="2 3">
    <name type="scientific">Rohdeia mirabilis</name>
    <dbReference type="NCBI Taxonomy" id="2528008"/>
    <lineage>
        <taxon>Bacteria</taxon>
        <taxon>Pseudomonadati</taxon>
        <taxon>Planctomycetota</taxon>
        <taxon>Planctomycetia</taxon>
        <taxon>Planctomycetia incertae sedis</taxon>
        <taxon>Rohdeia</taxon>
    </lineage>
</organism>
<evidence type="ECO:0000256" key="1">
    <source>
        <dbReference type="SAM" id="MobiDB-lite"/>
    </source>
</evidence>
<proteinExistence type="predicted"/>
<feature type="region of interest" description="Disordered" evidence="1">
    <location>
        <begin position="100"/>
        <end position="129"/>
    </location>
</feature>
<dbReference type="EMBL" id="CP036290">
    <property type="protein sequence ID" value="QDU85276.1"/>
    <property type="molecule type" value="Genomic_DNA"/>
</dbReference>